<dbReference type="Gene3D" id="3.40.50.720">
    <property type="entry name" value="NAD(P)-binding Rossmann-like Domain"/>
    <property type="match status" value="1"/>
</dbReference>
<protein>
    <submittedName>
        <fullName evidence="1">Putative sugar nucleotide processing enzyme</fullName>
    </submittedName>
</protein>
<sequence>MEKSTGNLEKKVTFLNFLKMQNLIEYIVDINPRQQEIYVLYTGKKLYFQSFYKSINWML</sequence>
<dbReference type="EMBL" id="AUZM01000001">
    <property type="protein sequence ID" value="ERT09962.1"/>
    <property type="molecule type" value="Genomic_DNA"/>
</dbReference>
<proteinExistence type="predicted"/>
<organism evidence="1 2">
    <name type="scientific">Lyngbya aestuarii BL J</name>
    <dbReference type="NCBI Taxonomy" id="1348334"/>
    <lineage>
        <taxon>Bacteria</taxon>
        <taxon>Bacillati</taxon>
        <taxon>Cyanobacteriota</taxon>
        <taxon>Cyanophyceae</taxon>
        <taxon>Oscillatoriophycideae</taxon>
        <taxon>Oscillatoriales</taxon>
        <taxon>Microcoleaceae</taxon>
        <taxon>Lyngbya</taxon>
    </lineage>
</organism>
<keyword evidence="2" id="KW-1185">Reference proteome</keyword>
<dbReference type="AlphaFoldDB" id="U7QRS1"/>
<dbReference type="Proteomes" id="UP000017127">
    <property type="component" value="Unassembled WGS sequence"/>
</dbReference>
<evidence type="ECO:0000313" key="1">
    <source>
        <dbReference type="EMBL" id="ERT09962.1"/>
    </source>
</evidence>
<evidence type="ECO:0000313" key="2">
    <source>
        <dbReference type="Proteomes" id="UP000017127"/>
    </source>
</evidence>
<name>U7QRS1_9CYAN</name>
<accession>U7QRS1</accession>
<reference evidence="1 2" key="1">
    <citation type="journal article" date="2013" name="Front. Microbiol.">
        <title>Comparative genomic analyses of the cyanobacterium, Lyngbya aestuarii BL J, a powerful hydrogen producer.</title>
        <authorList>
            <person name="Kothari A."/>
            <person name="Vaughn M."/>
            <person name="Garcia-Pichel F."/>
        </authorList>
    </citation>
    <scope>NUCLEOTIDE SEQUENCE [LARGE SCALE GENOMIC DNA]</scope>
    <source>
        <strain evidence="1 2">BL J</strain>
    </source>
</reference>
<gene>
    <name evidence="1" type="ORF">M595_0022</name>
</gene>
<comment type="caution">
    <text evidence="1">The sequence shown here is derived from an EMBL/GenBank/DDBJ whole genome shotgun (WGS) entry which is preliminary data.</text>
</comment>